<reference evidence="1" key="1">
    <citation type="submission" date="2023-07" db="EMBL/GenBank/DDBJ databases">
        <authorList>
            <consortium name="CYATHOMIX"/>
        </authorList>
    </citation>
    <scope>NUCLEOTIDE SEQUENCE</scope>
    <source>
        <strain evidence="1">N/A</strain>
    </source>
</reference>
<organism evidence="1 2">
    <name type="scientific">Cylicocyclus nassatus</name>
    <name type="common">Nematode worm</name>
    <dbReference type="NCBI Taxonomy" id="53992"/>
    <lineage>
        <taxon>Eukaryota</taxon>
        <taxon>Metazoa</taxon>
        <taxon>Ecdysozoa</taxon>
        <taxon>Nematoda</taxon>
        <taxon>Chromadorea</taxon>
        <taxon>Rhabditida</taxon>
        <taxon>Rhabditina</taxon>
        <taxon>Rhabditomorpha</taxon>
        <taxon>Strongyloidea</taxon>
        <taxon>Strongylidae</taxon>
        <taxon>Cylicocyclus</taxon>
    </lineage>
</organism>
<gene>
    <name evidence="1" type="ORF">CYNAS_LOCUS1042</name>
</gene>
<protein>
    <submittedName>
        <fullName evidence="1">Uncharacterized protein</fullName>
    </submittedName>
</protein>
<name>A0AA36GE84_CYLNA</name>
<dbReference type="EMBL" id="CATQJL010000001">
    <property type="protein sequence ID" value="CAJ0589059.1"/>
    <property type="molecule type" value="Genomic_DNA"/>
</dbReference>
<dbReference type="AlphaFoldDB" id="A0AA36GE84"/>
<comment type="caution">
    <text evidence="1">The sequence shown here is derived from an EMBL/GenBank/DDBJ whole genome shotgun (WGS) entry which is preliminary data.</text>
</comment>
<sequence>MQQDHNEQQVGGHCPETYGTKQLGASMNVGEQHPLRETFVMDYKLTFECPWRDAKSSPSYSTIFSYTATCAVVHTFSNKVDVLDTANYAVEERSIRVASRLIQLCDNFDKELFHVFFQSF</sequence>
<proteinExistence type="predicted"/>
<dbReference type="Proteomes" id="UP001176961">
    <property type="component" value="Unassembled WGS sequence"/>
</dbReference>
<evidence type="ECO:0000313" key="1">
    <source>
        <dbReference type="EMBL" id="CAJ0589059.1"/>
    </source>
</evidence>
<keyword evidence="2" id="KW-1185">Reference proteome</keyword>
<accession>A0AA36GE84</accession>
<evidence type="ECO:0000313" key="2">
    <source>
        <dbReference type="Proteomes" id="UP001176961"/>
    </source>
</evidence>